<evidence type="ECO:0000256" key="7">
    <source>
        <dbReference type="ARBA" id="ARBA00023002"/>
    </source>
</evidence>
<dbReference type="PANTHER" id="PTHR24282">
    <property type="entry name" value="CYTOCHROME P450 FAMILY MEMBER"/>
    <property type="match status" value="1"/>
</dbReference>
<evidence type="ECO:0000256" key="8">
    <source>
        <dbReference type="ARBA" id="ARBA00023004"/>
    </source>
</evidence>
<dbReference type="Gene3D" id="1.10.630.10">
    <property type="entry name" value="Cytochrome P450"/>
    <property type="match status" value="1"/>
</dbReference>
<dbReference type="GO" id="GO:0004497">
    <property type="term" value="F:monooxygenase activity"/>
    <property type="evidence" value="ECO:0007669"/>
    <property type="project" value="UniProtKB-KW"/>
</dbReference>
<evidence type="ECO:0000256" key="3">
    <source>
        <dbReference type="ARBA" id="ARBA00022617"/>
    </source>
</evidence>
<dbReference type="HOGENOM" id="CLU_001570_5_10_1"/>
<evidence type="ECO:0000256" key="4">
    <source>
        <dbReference type="ARBA" id="ARBA00022692"/>
    </source>
</evidence>
<dbReference type="eggNOG" id="KOG0157">
    <property type="taxonomic scope" value="Eukaryota"/>
</dbReference>
<gene>
    <name evidence="11" type="ORF">AMTR_s00045p00143760</name>
</gene>
<keyword evidence="8" id="KW-0408">Iron</keyword>
<keyword evidence="10" id="KW-0472">Membrane</keyword>
<keyword evidence="6" id="KW-1133">Transmembrane helix</keyword>
<sequence>MALIHTDPKYWGEDANEFKPLRFSNGVSQASSHPNAMIPFSTGPRTSVGRNFALMEAKMVLAMILQRYVFEEVPE</sequence>
<comment type="similarity">
    <text evidence="2">Belongs to the cytochrome P450 family.</text>
</comment>
<keyword evidence="9" id="KW-0503">Monooxygenase</keyword>
<dbReference type="Gramene" id="ERN02072">
    <property type="protein sequence ID" value="ERN02072"/>
    <property type="gene ID" value="AMTR_s00045p00143760"/>
</dbReference>
<dbReference type="PANTHER" id="PTHR24282:SF255">
    <property type="entry name" value="CYTOCHROME P450 72A11-RELATED"/>
    <property type="match status" value="1"/>
</dbReference>
<evidence type="ECO:0000256" key="10">
    <source>
        <dbReference type="ARBA" id="ARBA00023136"/>
    </source>
</evidence>
<dbReference type="InterPro" id="IPR050665">
    <property type="entry name" value="Cytochrome_P450_Monooxygen"/>
</dbReference>
<keyword evidence="7" id="KW-0560">Oxidoreductase</keyword>
<accession>W1NWQ6</accession>
<dbReference type="AlphaFoldDB" id="W1NWQ6"/>
<dbReference type="GO" id="GO:0005506">
    <property type="term" value="F:iron ion binding"/>
    <property type="evidence" value="ECO:0007669"/>
    <property type="project" value="InterPro"/>
</dbReference>
<evidence type="ECO:0000313" key="11">
    <source>
        <dbReference type="EMBL" id="ERN02072.1"/>
    </source>
</evidence>
<evidence type="ECO:0000256" key="1">
    <source>
        <dbReference type="ARBA" id="ARBA00004370"/>
    </source>
</evidence>
<organism evidence="11 12">
    <name type="scientific">Amborella trichopoda</name>
    <dbReference type="NCBI Taxonomy" id="13333"/>
    <lineage>
        <taxon>Eukaryota</taxon>
        <taxon>Viridiplantae</taxon>
        <taxon>Streptophyta</taxon>
        <taxon>Embryophyta</taxon>
        <taxon>Tracheophyta</taxon>
        <taxon>Spermatophyta</taxon>
        <taxon>Magnoliopsida</taxon>
        <taxon>Amborellales</taxon>
        <taxon>Amborellaceae</taxon>
        <taxon>Amborella</taxon>
    </lineage>
</organism>
<dbReference type="GO" id="GO:0020037">
    <property type="term" value="F:heme binding"/>
    <property type="evidence" value="ECO:0007669"/>
    <property type="project" value="InterPro"/>
</dbReference>
<reference evidence="12" key="1">
    <citation type="journal article" date="2013" name="Science">
        <title>The Amborella genome and the evolution of flowering plants.</title>
        <authorList>
            <consortium name="Amborella Genome Project"/>
        </authorList>
    </citation>
    <scope>NUCLEOTIDE SEQUENCE [LARGE SCALE GENOMIC DNA]</scope>
</reference>
<keyword evidence="3" id="KW-0349">Heme</keyword>
<dbReference type="Proteomes" id="UP000017836">
    <property type="component" value="Unassembled WGS sequence"/>
</dbReference>
<dbReference type="OMA" id="SHPNAMI"/>
<name>W1NWQ6_AMBTC</name>
<dbReference type="SUPFAM" id="SSF48264">
    <property type="entry name" value="Cytochrome P450"/>
    <property type="match status" value="1"/>
</dbReference>
<protein>
    <submittedName>
        <fullName evidence="11">Uncharacterized protein</fullName>
    </submittedName>
</protein>
<keyword evidence="4" id="KW-0812">Transmembrane</keyword>
<dbReference type="Pfam" id="PF00067">
    <property type="entry name" value="p450"/>
    <property type="match status" value="1"/>
</dbReference>
<dbReference type="GO" id="GO:0016020">
    <property type="term" value="C:membrane"/>
    <property type="evidence" value="ECO:0007669"/>
    <property type="project" value="UniProtKB-SubCell"/>
</dbReference>
<keyword evidence="5" id="KW-0479">Metal-binding</keyword>
<evidence type="ECO:0000256" key="9">
    <source>
        <dbReference type="ARBA" id="ARBA00023033"/>
    </source>
</evidence>
<comment type="subcellular location">
    <subcellularLocation>
        <location evidence="1">Membrane</location>
    </subcellularLocation>
</comment>
<dbReference type="EMBL" id="KI394661">
    <property type="protein sequence ID" value="ERN02072.1"/>
    <property type="molecule type" value="Genomic_DNA"/>
</dbReference>
<evidence type="ECO:0000256" key="6">
    <source>
        <dbReference type="ARBA" id="ARBA00022989"/>
    </source>
</evidence>
<dbReference type="GO" id="GO:0016705">
    <property type="term" value="F:oxidoreductase activity, acting on paired donors, with incorporation or reduction of molecular oxygen"/>
    <property type="evidence" value="ECO:0007669"/>
    <property type="project" value="InterPro"/>
</dbReference>
<dbReference type="InterPro" id="IPR001128">
    <property type="entry name" value="Cyt_P450"/>
</dbReference>
<evidence type="ECO:0000256" key="2">
    <source>
        <dbReference type="ARBA" id="ARBA00010617"/>
    </source>
</evidence>
<evidence type="ECO:0000256" key="5">
    <source>
        <dbReference type="ARBA" id="ARBA00022723"/>
    </source>
</evidence>
<proteinExistence type="inferred from homology"/>
<keyword evidence="12" id="KW-1185">Reference proteome</keyword>
<dbReference type="InterPro" id="IPR036396">
    <property type="entry name" value="Cyt_P450_sf"/>
</dbReference>
<evidence type="ECO:0000313" key="12">
    <source>
        <dbReference type="Proteomes" id="UP000017836"/>
    </source>
</evidence>